<dbReference type="AlphaFoldDB" id="A0A6P1T226"/>
<keyword evidence="2" id="KW-0238">DNA-binding</keyword>
<evidence type="ECO:0000256" key="3">
    <source>
        <dbReference type="ARBA" id="ARBA00023163"/>
    </source>
</evidence>
<organism evidence="5 6">
    <name type="scientific">Algicella marina</name>
    <dbReference type="NCBI Taxonomy" id="2683284"/>
    <lineage>
        <taxon>Bacteria</taxon>
        <taxon>Pseudomonadati</taxon>
        <taxon>Pseudomonadota</taxon>
        <taxon>Alphaproteobacteria</taxon>
        <taxon>Rhodobacterales</taxon>
        <taxon>Paracoccaceae</taxon>
        <taxon>Algicella</taxon>
    </lineage>
</organism>
<dbReference type="PROSITE" id="PS51118">
    <property type="entry name" value="HTH_HXLR"/>
    <property type="match status" value="1"/>
</dbReference>
<sequence length="221" mass="24149">MWSTKSGFAWCRPSLAAAPRCSVTANGATSTWPRRARCAAAASSCGISVPRAERSPCPVNLATEVLGDSWTMVVLRDMMFGNKRSYGELLRDSPERISTNILAARLRHLEAHGLVSVADVPDHAQKRRYSLTEKAIALVPVMTALGAWGVRYLATDPAWTARSRFLAEGGAELEQAFMDELRHLHLSTPARGPSILARMDAVFEAEQAEAAANDDQLRTER</sequence>
<evidence type="ECO:0000259" key="4">
    <source>
        <dbReference type="PROSITE" id="PS51118"/>
    </source>
</evidence>
<reference evidence="5 6" key="1">
    <citation type="submission" date="2019-12" db="EMBL/GenBank/DDBJ databases">
        <title>Complete genome sequence of Algicella marina strain 9Alg 56(T) isolated from the red alga Tichocarpus crinitus.</title>
        <authorList>
            <person name="Kim S.-G."/>
            <person name="Nedashkovskaya O.I."/>
        </authorList>
    </citation>
    <scope>NUCLEOTIDE SEQUENCE [LARGE SCALE GENOMIC DNA]</scope>
    <source>
        <strain evidence="5 6">9Alg 56</strain>
    </source>
</reference>
<dbReference type="InterPro" id="IPR036390">
    <property type="entry name" value="WH_DNA-bd_sf"/>
</dbReference>
<keyword evidence="1" id="KW-0805">Transcription regulation</keyword>
<keyword evidence="6" id="KW-1185">Reference proteome</keyword>
<dbReference type="EMBL" id="CP046620">
    <property type="protein sequence ID" value="QHQ35815.1"/>
    <property type="molecule type" value="Genomic_DNA"/>
</dbReference>
<dbReference type="InterPro" id="IPR036388">
    <property type="entry name" value="WH-like_DNA-bd_sf"/>
</dbReference>
<protein>
    <submittedName>
        <fullName evidence="5">Transcriptional regulator</fullName>
    </submittedName>
</protein>
<dbReference type="Pfam" id="PF01638">
    <property type="entry name" value="HxlR"/>
    <property type="match status" value="1"/>
</dbReference>
<proteinExistence type="predicted"/>
<name>A0A6P1T226_9RHOB</name>
<dbReference type="Proteomes" id="UP000464495">
    <property type="component" value="Chromosome"/>
</dbReference>
<dbReference type="Gene3D" id="1.10.10.10">
    <property type="entry name" value="Winged helix-like DNA-binding domain superfamily/Winged helix DNA-binding domain"/>
    <property type="match status" value="1"/>
</dbReference>
<evidence type="ECO:0000313" key="5">
    <source>
        <dbReference type="EMBL" id="QHQ35815.1"/>
    </source>
</evidence>
<accession>A0A6P1T226</accession>
<evidence type="ECO:0000256" key="1">
    <source>
        <dbReference type="ARBA" id="ARBA00023015"/>
    </source>
</evidence>
<evidence type="ECO:0000256" key="2">
    <source>
        <dbReference type="ARBA" id="ARBA00023125"/>
    </source>
</evidence>
<keyword evidence="3" id="KW-0804">Transcription</keyword>
<feature type="domain" description="HTH hxlR-type" evidence="4">
    <location>
        <begin position="57"/>
        <end position="157"/>
    </location>
</feature>
<gene>
    <name evidence="5" type="ORF">GO499_11840</name>
</gene>
<dbReference type="PANTHER" id="PTHR33204">
    <property type="entry name" value="TRANSCRIPTIONAL REGULATOR, MARR FAMILY"/>
    <property type="match status" value="1"/>
</dbReference>
<dbReference type="KEGG" id="amaq:GO499_11840"/>
<dbReference type="PANTHER" id="PTHR33204:SF37">
    <property type="entry name" value="HTH-TYPE TRANSCRIPTIONAL REGULATOR YODB"/>
    <property type="match status" value="1"/>
</dbReference>
<dbReference type="SUPFAM" id="SSF46785">
    <property type="entry name" value="Winged helix' DNA-binding domain"/>
    <property type="match status" value="1"/>
</dbReference>
<dbReference type="InterPro" id="IPR002577">
    <property type="entry name" value="HTH_HxlR"/>
</dbReference>
<evidence type="ECO:0000313" key="6">
    <source>
        <dbReference type="Proteomes" id="UP000464495"/>
    </source>
</evidence>
<dbReference type="GO" id="GO:0003677">
    <property type="term" value="F:DNA binding"/>
    <property type="evidence" value="ECO:0007669"/>
    <property type="project" value="UniProtKB-KW"/>
</dbReference>